<reference evidence="17" key="1">
    <citation type="submission" date="2010-08" db="EMBL/GenBank/DDBJ databases">
        <authorList>
            <person name="Harkins D.M."/>
            <person name="Madupu R."/>
            <person name="Durkin A.S."/>
            <person name="Torralba M."/>
            <person name="Methe B."/>
            <person name="Sutton G.G."/>
            <person name="Nelson K.E."/>
        </authorList>
    </citation>
    <scope>NUCLEOTIDE SEQUENCE [LARGE SCALE GENOMIC DNA]</scope>
    <source>
        <strain evidence="17">ATCC 14266</strain>
    </source>
</reference>
<name>E0DC45_9CORY</name>
<evidence type="ECO:0000259" key="14">
    <source>
        <dbReference type="Pfam" id="PF00745"/>
    </source>
</evidence>
<dbReference type="GO" id="GO:0008883">
    <property type="term" value="F:glutamyl-tRNA reductase activity"/>
    <property type="evidence" value="ECO:0007669"/>
    <property type="project" value="UniProtKB-UniRule"/>
</dbReference>
<comment type="subunit">
    <text evidence="8">Homodimer.</text>
</comment>
<evidence type="ECO:0000256" key="10">
    <source>
        <dbReference type="PIRSR" id="PIRSR000445-2"/>
    </source>
</evidence>
<dbReference type="eggNOG" id="COG0373">
    <property type="taxonomic scope" value="Bacteria"/>
</dbReference>
<keyword evidence="6 8" id="KW-0627">Porphyrin biosynthesis</keyword>
<dbReference type="AlphaFoldDB" id="E0DC45"/>
<keyword evidence="18" id="KW-1185">Reference proteome</keyword>
<comment type="domain">
    <text evidence="8">Possesses an unusual extended V-shaped dimeric structure with each monomer consisting of three distinct domains arranged along a curved 'spinal' alpha-helix. The N-terminal catalytic domain specifically recognizes the glutamate moiety of the substrate. The second domain is the NADPH-binding domain, and the third C-terminal domain is responsible for dimerization.</text>
</comment>
<keyword evidence="4 8" id="KW-0521">NADP</keyword>
<dbReference type="CDD" id="cd05213">
    <property type="entry name" value="NAD_bind_Glutamyl_tRNA_reduct"/>
    <property type="match status" value="1"/>
</dbReference>
<dbReference type="Gene3D" id="3.30.460.30">
    <property type="entry name" value="Glutamyl-tRNA reductase, N-terminal domain"/>
    <property type="match status" value="1"/>
</dbReference>
<dbReference type="Pfam" id="PF01488">
    <property type="entry name" value="Shikimate_DH"/>
    <property type="match status" value="1"/>
</dbReference>
<feature type="active site" description="Nucleophile" evidence="8 9">
    <location>
        <position position="50"/>
    </location>
</feature>
<keyword evidence="5 8" id="KW-0560">Oxidoreductase</keyword>
<feature type="binding site" evidence="8 10">
    <location>
        <begin position="49"/>
        <end position="52"/>
    </location>
    <ligand>
        <name>substrate</name>
    </ligand>
</feature>
<evidence type="ECO:0000256" key="13">
    <source>
        <dbReference type="RuleBase" id="RU000584"/>
    </source>
</evidence>
<feature type="domain" description="Glutamyl-tRNA reductase N-terminal" evidence="16">
    <location>
        <begin position="6"/>
        <end position="156"/>
    </location>
</feature>
<evidence type="ECO:0000256" key="7">
    <source>
        <dbReference type="ARBA" id="ARBA00047464"/>
    </source>
</evidence>
<gene>
    <name evidence="8 17" type="primary">hemA</name>
    <name evidence="17" type="ORF">HMPREF0299_5890</name>
</gene>
<comment type="similarity">
    <text evidence="2 8 13">Belongs to the glutamyl-tRNA reductase family.</text>
</comment>
<comment type="miscellaneous">
    <text evidence="8">During catalysis, the active site Cys acts as a nucleophile attacking the alpha-carbonyl group of tRNA-bound glutamate with the formation of a thioester intermediate between enzyme and glutamate, and the concomitant release of tRNA(Glu). The thioester intermediate is finally reduced by direct hydride transfer from NADPH, to form the product GSA.</text>
</comment>
<comment type="function">
    <text evidence="8">Catalyzes the NADPH-dependent reduction of glutamyl-tRNA(Glu) to glutamate 1-semialdehyde (GSA).</text>
</comment>
<dbReference type="InterPro" id="IPR015895">
    <property type="entry name" value="4pyrrol_synth_GluRdtase_N"/>
</dbReference>
<dbReference type="HAMAP" id="MF_00087">
    <property type="entry name" value="Glu_tRNA_reductase"/>
    <property type="match status" value="1"/>
</dbReference>
<dbReference type="FunFam" id="3.30.460.30:FF:000001">
    <property type="entry name" value="Glutamyl-tRNA reductase"/>
    <property type="match status" value="1"/>
</dbReference>
<evidence type="ECO:0000256" key="3">
    <source>
        <dbReference type="ARBA" id="ARBA00012970"/>
    </source>
</evidence>
<feature type="site" description="Important for activity" evidence="8 12">
    <location>
        <position position="99"/>
    </location>
</feature>
<evidence type="ECO:0000259" key="16">
    <source>
        <dbReference type="Pfam" id="PF05201"/>
    </source>
</evidence>
<dbReference type="PANTHER" id="PTHR43013">
    <property type="entry name" value="GLUTAMYL-TRNA REDUCTASE"/>
    <property type="match status" value="1"/>
</dbReference>
<evidence type="ECO:0000259" key="15">
    <source>
        <dbReference type="Pfam" id="PF01488"/>
    </source>
</evidence>
<dbReference type="InterPro" id="IPR036291">
    <property type="entry name" value="NAD(P)-bd_dom_sf"/>
</dbReference>
<feature type="binding site" evidence="8 11">
    <location>
        <begin position="195"/>
        <end position="200"/>
    </location>
    <ligand>
        <name>NADP(+)</name>
        <dbReference type="ChEBI" id="CHEBI:58349"/>
    </ligand>
</feature>
<dbReference type="InterPro" id="IPR015896">
    <property type="entry name" value="4pyrrol_synth_GluRdtase_dimer"/>
</dbReference>
<evidence type="ECO:0000256" key="4">
    <source>
        <dbReference type="ARBA" id="ARBA00022857"/>
    </source>
</evidence>
<feature type="domain" description="Quinate/shikimate 5-dehydrogenase/glutamyl-tRNA reductase" evidence="15">
    <location>
        <begin position="183"/>
        <end position="309"/>
    </location>
</feature>
<evidence type="ECO:0000256" key="8">
    <source>
        <dbReference type="HAMAP-Rule" id="MF_00087"/>
    </source>
</evidence>
<evidence type="ECO:0000256" key="9">
    <source>
        <dbReference type="PIRSR" id="PIRSR000445-1"/>
    </source>
</evidence>
<dbReference type="NCBIfam" id="TIGR01035">
    <property type="entry name" value="hemA"/>
    <property type="match status" value="1"/>
</dbReference>
<evidence type="ECO:0000256" key="12">
    <source>
        <dbReference type="PIRSR" id="PIRSR000445-4"/>
    </source>
</evidence>
<dbReference type="InterPro" id="IPR036453">
    <property type="entry name" value="GluRdtase_dimer_dom_sf"/>
</dbReference>
<protein>
    <recommendedName>
        <fullName evidence="3 8">Glutamyl-tRNA reductase</fullName>
        <shortName evidence="8">GluTR</shortName>
        <ecNumber evidence="3 8">1.2.1.70</ecNumber>
    </recommendedName>
</protein>
<dbReference type="EMBL" id="ACSH02000002">
    <property type="protein sequence ID" value="EFM49772.1"/>
    <property type="molecule type" value="Genomic_DNA"/>
</dbReference>
<dbReference type="GO" id="GO:0050661">
    <property type="term" value="F:NADP binding"/>
    <property type="evidence" value="ECO:0007669"/>
    <property type="project" value="InterPro"/>
</dbReference>
<proteinExistence type="inferred from homology"/>
<dbReference type="RefSeq" id="WP_005523950.1">
    <property type="nucleotide sequence ID" value="NZ_ACSH02000002.1"/>
</dbReference>
<comment type="pathway">
    <text evidence="1 8 13">Porphyrin-containing compound metabolism; protoporphyrin-IX biosynthesis; 5-aminolevulinate from L-glutamyl-tRNA(Glu): step 1/2.</text>
</comment>
<dbReference type="InterPro" id="IPR006151">
    <property type="entry name" value="Shikm_DH/Glu-tRNA_Rdtase"/>
</dbReference>
<feature type="binding site" evidence="8 10">
    <location>
        <position position="120"/>
    </location>
    <ligand>
        <name>substrate</name>
    </ligand>
</feature>
<dbReference type="Gene3D" id="3.40.50.720">
    <property type="entry name" value="NAD(P)-binding Rossmann-like Domain"/>
    <property type="match status" value="1"/>
</dbReference>
<dbReference type="Pfam" id="PF00745">
    <property type="entry name" value="GlutR_dimer"/>
    <property type="match status" value="1"/>
</dbReference>
<accession>E0DC45</accession>
<dbReference type="GO" id="GO:0019353">
    <property type="term" value="P:protoporphyrinogen IX biosynthetic process from glutamate"/>
    <property type="evidence" value="ECO:0007669"/>
    <property type="project" value="TreeGrafter"/>
</dbReference>
<organism evidence="17 18">
    <name type="scientific">Corynebacterium matruchotii ATCC 14266</name>
    <dbReference type="NCBI Taxonomy" id="553207"/>
    <lineage>
        <taxon>Bacteria</taxon>
        <taxon>Bacillati</taxon>
        <taxon>Actinomycetota</taxon>
        <taxon>Actinomycetes</taxon>
        <taxon>Mycobacteriales</taxon>
        <taxon>Corynebacteriaceae</taxon>
        <taxon>Corynebacterium</taxon>
    </lineage>
</organism>
<comment type="caution">
    <text evidence="17">The sequence shown here is derived from an EMBL/GenBank/DDBJ whole genome shotgun (WGS) entry which is preliminary data.</text>
</comment>
<evidence type="ECO:0000313" key="17">
    <source>
        <dbReference type="EMBL" id="EFM49772.1"/>
    </source>
</evidence>
<dbReference type="Proteomes" id="UP000004218">
    <property type="component" value="Unassembled WGS sequence"/>
</dbReference>
<evidence type="ECO:0000256" key="11">
    <source>
        <dbReference type="PIRSR" id="PIRSR000445-3"/>
    </source>
</evidence>
<dbReference type="STRING" id="553207.HMPREF0299_5890"/>
<dbReference type="SUPFAM" id="SSF51735">
    <property type="entry name" value="NAD(P)-binding Rossmann-fold domains"/>
    <property type="match status" value="1"/>
</dbReference>
<dbReference type="UniPathway" id="UPA00251">
    <property type="reaction ID" value="UER00316"/>
</dbReference>
<sequence>MSVLVVGMSHRSAPVALLEKLSMDESVRHQTALALIRQPALTESMIVSTCNRLEVYSTTTNFHQGVSDVVDVLHDMSGVPIDVLRDYLYVRYADAAAEHLMLVAAGLDSMVTGEQQIIGQVRTAYQYAANSGTVGPQLHGLVQAALRTGKRVHTETDIDNAGVSMVSFAFDEAVSQLGVKDESQPFAGHRALVIGAGAMASLAATHLGKQGIDELIMTNRTRERAERLAQHAREAGVEATVVDFDERTVVLSHVDIVVSATGSQNFTISRDDIPTDHPLMLVDLSLPRDIDDNVIRGTQARLVNIEKLRLLHQDETESDGAALRIIAEELQAYSSQQRIKDIAPAVTALRRHAADLIQTELIRLQSRTPDMDDHEFEEVSRTVRRVVDKLLHQPTVRVKELAANSGVVSYETALQELFGLDNDSQPVKVDLDMLPDAAKLATITKAETLQKQHKQLRQTQGV</sequence>
<dbReference type="EC" id="1.2.1.70" evidence="3 8"/>
<evidence type="ECO:0000256" key="2">
    <source>
        <dbReference type="ARBA" id="ARBA00005916"/>
    </source>
</evidence>
<feature type="binding site" evidence="8 10">
    <location>
        <position position="109"/>
    </location>
    <ligand>
        <name>substrate</name>
    </ligand>
</feature>
<dbReference type="InterPro" id="IPR000343">
    <property type="entry name" value="4pyrrol_synth_GluRdtase"/>
</dbReference>
<evidence type="ECO:0000256" key="1">
    <source>
        <dbReference type="ARBA" id="ARBA00005059"/>
    </source>
</evidence>
<dbReference type="SUPFAM" id="SSF69075">
    <property type="entry name" value="Glutamyl tRNA-reductase dimerization domain"/>
    <property type="match status" value="1"/>
</dbReference>
<comment type="catalytic activity">
    <reaction evidence="7 8 13">
        <text>(S)-4-amino-5-oxopentanoate + tRNA(Glu) + NADP(+) = L-glutamyl-tRNA(Glu) + NADPH + H(+)</text>
        <dbReference type="Rhea" id="RHEA:12344"/>
        <dbReference type="Rhea" id="RHEA-COMP:9663"/>
        <dbReference type="Rhea" id="RHEA-COMP:9680"/>
        <dbReference type="ChEBI" id="CHEBI:15378"/>
        <dbReference type="ChEBI" id="CHEBI:57501"/>
        <dbReference type="ChEBI" id="CHEBI:57783"/>
        <dbReference type="ChEBI" id="CHEBI:58349"/>
        <dbReference type="ChEBI" id="CHEBI:78442"/>
        <dbReference type="ChEBI" id="CHEBI:78520"/>
        <dbReference type="EC" id="1.2.1.70"/>
    </reaction>
</comment>
<dbReference type="SUPFAM" id="SSF69742">
    <property type="entry name" value="Glutamyl tRNA-reductase catalytic, N-terminal domain"/>
    <property type="match status" value="1"/>
</dbReference>
<dbReference type="InterPro" id="IPR036343">
    <property type="entry name" value="GluRdtase_N_sf"/>
</dbReference>
<feature type="domain" description="Tetrapyrrole biosynthesis glutamyl-tRNA reductase dimerisation" evidence="14">
    <location>
        <begin position="322"/>
        <end position="420"/>
    </location>
</feature>
<dbReference type="PIRSF" id="PIRSF000445">
    <property type="entry name" value="4pyrrol_synth_GluRdtase"/>
    <property type="match status" value="1"/>
</dbReference>
<dbReference type="PANTHER" id="PTHR43013:SF1">
    <property type="entry name" value="GLUTAMYL-TRNA REDUCTASE"/>
    <property type="match status" value="1"/>
</dbReference>
<dbReference type="NCBIfam" id="NF000744">
    <property type="entry name" value="PRK00045.1-3"/>
    <property type="match status" value="1"/>
</dbReference>
<evidence type="ECO:0000313" key="18">
    <source>
        <dbReference type="Proteomes" id="UP000004218"/>
    </source>
</evidence>
<feature type="binding site" evidence="8 10">
    <location>
        <begin position="114"/>
        <end position="116"/>
    </location>
    <ligand>
        <name>substrate</name>
    </ligand>
</feature>
<dbReference type="Pfam" id="PF05201">
    <property type="entry name" value="GlutR_N"/>
    <property type="match status" value="1"/>
</dbReference>
<dbReference type="GeneID" id="84572988"/>
<evidence type="ECO:0000256" key="6">
    <source>
        <dbReference type="ARBA" id="ARBA00023244"/>
    </source>
</evidence>
<evidence type="ECO:0000256" key="5">
    <source>
        <dbReference type="ARBA" id="ARBA00023002"/>
    </source>
</evidence>